<comment type="pathway">
    <text evidence="1 9">Cofactor biosynthesis; ubiquinone biosynthesis.</text>
</comment>
<feature type="binding site" evidence="9">
    <location>
        <position position="146"/>
    </location>
    <ligand>
        <name>Fe cation</name>
        <dbReference type="ChEBI" id="CHEBI:24875"/>
        <label>2</label>
    </ligand>
</feature>
<comment type="catalytic activity">
    <reaction evidence="9">
        <text>a 5-methoxy-2-methyl-3-(all-trans-polyprenyl)benzene-1,4-diol + AH2 + O2 = a 3-demethylubiquinol + A + H2O</text>
        <dbReference type="Rhea" id="RHEA:50908"/>
        <dbReference type="Rhea" id="RHEA-COMP:10859"/>
        <dbReference type="Rhea" id="RHEA-COMP:10914"/>
        <dbReference type="ChEBI" id="CHEBI:13193"/>
        <dbReference type="ChEBI" id="CHEBI:15377"/>
        <dbReference type="ChEBI" id="CHEBI:15379"/>
        <dbReference type="ChEBI" id="CHEBI:17499"/>
        <dbReference type="ChEBI" id="CHEBI:84167"/>
        <dbReference type="ChEBI" id="CHEBI:84422"/>
        <dbReference type="EC" id="1.14.99.60"/>
    </reaction>
</comment>
<dbReference type="PANTHER" id="PTHR11237:SF4">
    <property type="entry name" value="5-DEMETHOXYUBIQUINONE HYDROXYLASE, MITOCHONDRIAL"/>
    <property type="match status" value="1"/>
</dbReference>
<evidence type="ECO:0000256" key="8">
    <source>
        <dbReference type="ARBA" id="ARBA00023136"/>
    </source>
</evidence>
<feature type="binding site" evidence="9">
    <location>
        <position position="94"/>
    </location>
    <ligand>
        <name>Fe cation</name>
        <dbReference type="ChEBI" id="CHEBI:24875"/>
        <label>2</label>
    </ligand>
</feature>
<keyword evidence="11" id="KW-1185">Reference proteome</keyword>
<comment type="caution">
    <text evidence="10">The sequence shown here is derived from an EMBL/GenBank/DDBJ whole genome shotgun (WGS) entry which is preliminary data.</text>
</comment>
<dbReference type="PANTHER" id="PTHR11237">
    <property type="entry name" value="COENZYME Q10 BIOSYNTHESIS PROTEIN 7"/>
    <property type="match status" value="1"/>
</dbReference>
<evidence type="ECO:0000256" key="3">
    <source>
        <dbReference type="ARBA" id="ARBA00022688"/>
    </source>
</evidence>
<reference evidence="11" key="1">
    <citation type="journal article" date="2019" name="Int. J. Syst. Evol. Microbiol.">
        <title>The Global Catalogue of Microorganisms (GCM) 10K type strain sequencing project: providing services to taxonomists for standard genome sequencing and annotation.</title>
        <authorList>
            <consortium name="The Broad Institute Genomics Platform"/>
            <consortium name="The Broad Institute Genome Sequencing Center for Infectious Disease"/>
            <person name="Wu L."/>
            <person name="Ma J."/>
        </authorList>
    </citation>
    <scope>NUCLEOTIDE SEQUENCE [LARGE SCALE GENOMIC DNA]</scope>
    <source>
        <strain evidence="11">NBRC 105857</strain>
    </source>
</reference>
<feature type="binding site" evidence="9">
    <location>
        <position position="94"/>
    </location>
    <ligand>
        <name>Fe cation</name>
        <dbReference type="ChEBI" id="CHEBI:24875"/>
        <label>1</label>
    </ligand>
</feature>
<dbReference type="SUPFAM" id="SSF47240">
    <property type="entry name" value="Ferritin-like"/>
    <property type="match status" value="1"/>
</dbReference>
<keyword evidence="7 9" id="KW-0503">Monooxygenase</keyword>
<evidence type="ECO:0000256" key="4">
    <source>
        <dbReference type="ARBA" id="ARBA00022723"/>
    </source>
</evidence>
<keyword evidence="4 9" id="KW-0479">Metal-binding</keyword>
<evidence type="ECO:0000313" key="11">
    <source>
        <dbReference type="Proteomes" id="UP001156664"/>
    </source>
</evidence>
<evidence type="ECO:0000256" key="2">
    <source>
        <dbReference type="ARBA" id="ARBA00022475"/>
    </source>
</evidence>
<name>A0ABQ5YUV9_9BURK</name>
<dbReference type="NCBIfam" id="NF033656">
    <property type="entry name" value="DMQ_monoox_COQ7"/>
    <property type="match status" value="1"/>
</dbReference>
<dbReference type="Proteomes" id="UP001156664">
    <property type="component" value="Unassembled WGS sequence"/>
</dbReference>
<feature type="binding site" evidence="9">
    <location>
        <position position="178"/>
    </location>
    <ligand>
        <name>Fe cation</name>
        <dbReference type="ChEBI" id="CHEBI:24875"/>
        <label>2</label>
    </ligand>
</feature>
<feature type="binding site" evidence="9">
    <location>
        <position position="64"/>
    </location>
    <ligand>
        <name>Fe cation</name>
        <dbReference type="ChEBI" id="CHEBI:24875"/>
        <label>1</label>
    </ligand>
</feature>
<protein>
    <recommendedName>
        <fullName evidence="9">3-demethoxyubiquinol 3-hydroxylase</fullName>
        <shortName evidence="9">DMQ hydroxylase</shortName>
        <ecNumber evidence="9">1.14.99.60</ecNumber>
    </recommendedName>
    <alternativeName>
        <fullName evidence="9">2-nonaprenyl-3-methyl-6-methoxy-1,4-benzoquinol hydroxylase</fullName>
    </alternativeName>
</protein>
<keyword evidence="8 9" id="KW-0472">Membrane</keyword>
<comment type="cofactor">
    <cofactor evidence="9">
        <name>Fe cation</name>
        <dbReference type="ChEBI" id="CHEBI:24875"/>
    </cofactor>
    <text evidence="9">Binds 2 iron ions per subunit.</text>
</comment>
<keyword evidence="5 9" id="KW-0560">Oxidoreductase</keyword>
<proteinExistence type="inferred from homology"/>
<dbReference type="EMBL" id="BSOJ01000028">
    <property type="protein sequence ID" value="GLR27210.1"/>
    <property type="molecule type" value="Genomic_DNA"/>
</dbReference>
<comment type="similarity">
    <text evidence="9">Belongs to the COQ7 family.</text>
</comment>
<evidence type="ECO:0000256" key="9">
    <source>
        <dbReference type="HAMAP-Rule" id="MF_01658"/>
    </source>
</evidence>
<comment type="subcellular location">
    <subcellularLocation>
        <location evidence="9">Cell membrane</location>
        <topology evidence="9">Peripheral membrane protein</topology>
    </subcellularLocation>
</comment>
<keyword evidence="2 9" id="KW-1003">Cell membrane</keyword>
<dbReference type="InterPro" id="IPR012347">
    <property type="entry name" value="Ferritin-like"/>
</dbReference>
<dbReference type="Gene3D" id="1.20.1260.10">
    <property type="match status" value="1"/>
</dbReference>
<dbReference type="Pfam" id="PF03232">
    <property type="entry name" value="COQ7"/>
    <property type="match status" value="1"/>
</dbReference>
<organism evidence="10 11">
    <name type="scientific">Limnobacter litoralis</name>
    <dbReference type="NCBI Taxonomy" id="481366"/>
    <lineage>
        <taxon>Bacteria</taxon>
        <taxon>Pseudomonadati</taxon>
        <taxon>Pseudomonadota</taxon>
        <taxon>Betaproteobacteria</taxon>
        <taxon>Burkholderiales</taxon>
        <taxon>Burkholderiaceae</taxon>
        <taxon>Limnobacter</taxon>
    </lineage>
</organism>
<dbReference type="InterPro" id="IPR011566">
    <property type="entry name" value="Ubq_synth_Coq7"/>
</dbReference>
<keyword evidence="3 9" id="KW-0831">Ubiquinone biosynthesis</keyword>
<feature type="binding site" evidence="9">
    <location>
        <position position="181"/>
    </location>
    <ligand>
        <name>Fe cation</name>
        <dbReference type="ChEBI" id="CHEBI:24875"/>
        <label>2</label>
    </ligand>
</feature>
<keyword evidence="6 9" id="KW-0408">Iron</keyword>
<gene>
    <name evidence="9 10" type="primary">coq7</name>
    <name evidence="10" type="ORF">GCM10007875_23010</name>
</gene>
<accession>A0ABQ5YUV9</accession>
<evidence type="ECO:0000256" key="7">
    <source>
        <dbReference type="ARBA" id="ARBA00023033"/>
    </source>
</evidence>
<feature type="binding site" evidence="9">
    <location>
        <position position="178"/>
    </location>
    <ligand>
        <name>Fe cation</name>
        <dbReference type="ChEBI" id="CHEBI:24875"/>
        <label>1</label>
    </ligand>
</feature>
<dbReference type="EC" id="1.14.99.60" evidence="9"/>
<sequence>MRKPFPPTLDSFISEADRALKILAAPATAQRQSPADCLGTNDTVFDEGTKRSIIGMMRVNHVGEICAQALYQAQAMSTNDPEKKTLFKLAAQEENDHLAWTQERLKALGGRPSLLNPLWYGGAFALGLVAGQMGEAVSLGFMAETEKQVEQHLDSHLKRLPEEDRASRAIVEQMKQDEIEHGQTARDHGGQDLPLPIKLAMRAMSKVMTTLADKI</sequence>
<evidence type="ECO:0000256" key="5">
    <source>
        <dbReference type="ARBA" id="ARBA00023002"/>
    </source>
</evidence>
<evidence type="ECO:0000313" key="10">
    <source>
        <dbReference type="EMBL" id="GLR27210.1"/>
    </source>
</evidence>
<dbReference type="HAMAP" id="MF_01658">
    <property type="entry name" value="COQ7"/>
    <property type="match status" value="1"/>
</dbReference>
<dbReference type="InterPro" id="IPR009078">
    <property type="entry name" value="Ferritin-like_SF"/>
</dbReference>
<comment type="function">
    <text evidence="9">Catalyzes the hydroxylation of 2-nonaprenyl-3-methyl-6-methoxy-1,4-benzoquinol during ubiquinone biosynthesis.</text>
</comment>
<dbReference type="InterPro" id="IPR047809">
    <property type="entry name" value="COQ7_proteobact"/>
</dbReference>
<evidence type="ECO:0000256" key="1">
    <source>
        <dbReference type="ARBA" id="ARBA00004749"/>
    </source>
</evidence>
<feature type="binding site" evidence="9">
    <location>
        <position position="97"/>
    </location>
    <ligand>
        <name>Fe cation</name>
        <dbReference type="ChEBI" id="CHEBI:24875"/>
        <label>1</label>
    </ligand>
</feature>
<dbReference type="CDD" id="cd01042">
    <property type="entry name" value="DMQH"/>
    <property type="match status" value="1"/>
</dbReference>
<evidence type="ECO:0000256" key="6">
    <source>
        <dbReference type="ARBA" id="ARBA00023004"/>
    </source>
</evidence>